<dbReference type="EMBL" id="CP063989">
    <property type="protein sequence ID" value="QPL05018.1"/>
    <property type="molecule type" value="Genomic_DNA"/>
</dbReference>
<dbReference type="KEGG" id="arep:ID810_09755"/>
<dbReference type="Proteomes" id="UP000594637">
    <property type="component" value="Chromosome"/>
</dbReference>
<feature type="compositionally biased region" description="Polar residues" evidence="1">
    <location>
        <begin position="50"/>
        <end position="66"/>
    </location>
</feature>
<feature type="region of interest" description="Disordered" evidence="1">
    <location>
        <begin position="49"/>
        <end position="78"/>
    </location>
</feature>
<protein>
    <submittedName>
        <fullName evidence="2">Uncharacterized protein</fullName>
    </submittedName>
</protein>
<evidence type="ECO:0000313" key="3">
    <source>
        <dbReference type="Proteomes" id="UP000594637"/>
    </source>
</evidence>
<evidence type="ECO:0000256" key="1">
    <source>
        <dbReference type="SAM" id="MobiDB-lite"/>
    </source>
</evidence>
<feature type="compositionally biased region" description="Low complexity" evidence="1">
    <location>
        <begin position="67"/>
        <end position="78"/>
    </location>
</feature>
<accession>A0A7T0PW09</accession>
<keyword evidence="3" id="KW-1185">Reference proteome</keyword>
<evidence type="ECO:0000313" key="2">
    <source>
        <dbReference type="EMBL" id="QPL05018.1"/>
    </source>
</evidence>
<feature type="region of interest" description="Disordered" evidence="1">
    <location>
        <begin position="99"/>
        <end position="129"/>
    </location>
</feature>
<name>A0A7T0PW09_9ACTO</name>
<gene>
    <name evidence="2" type="ORF">ID810_09755</name>
</gene>
<sequence>MSGSSSRVGSRLDGYRGMIAVLVLVVLVLLAAVTGMLPRLMCTLDEGTCSGPSQPVASRTSPEATTAPSGSVLATSSSAATGSAELPVASDELAVSTVPGEGTVPAGRGRAVNADSASAPGGTAPVISNLWGDETEHRDTIDPARFVDVGALACGAPGTGPCDVWEGLQADTGAALAIGPTRLTQAGLDPFVGQEEATTVVDATLEQATTTGSEQTEVLYRSIQRTRDGALTESWSWQDGESLRQVLTRRSRDGVLSSVTVVGIDTTDGDTILVRTEVPVTDSSADVLEDWLAALPADRSAATSMVSDLSGTPDLTAPAAVRVAFRTGVVHRSRIEVTESLTAQMLREHPDEALPGATVLFAWELRLPNERGLRTWTAAETS</sequence>
<reference evidence="2 3" key="1">
    <citation type="submission" date="2020-11" db="EMBL/GenBank/DDBJ databases">
        <title>Actinomyces sp. ZJ750.</title>
        <authorList>
            <person name="Zhou J."/>
        </authorList>
    </citation>
    <scope>NUCLEOTIDE SEQUENCE [LARGE SCALE GENOMIC DNA]</scope>
    <source>
        <strain evidence="2 3">ZJ750</strain>
    </source>
</reference>
<organism evidence="2 3">
    <name type="scientific">Actinomyces respiraculi</name>
    <dbReference type="NCBI Taxonomy" id="2744574"/>
    <lineage>
        <taxon>Bacteria</taxon>
        <taxon>Bacillati</taxon>
        <taxon>Actinomycetota</taxon>
        <taxon>Actinomycetes</taxon>
        <taxon>Actinomycetales</taxon>
        <taxon>Actinomycetaceae</taxon>
        <taxon>Actinomyces</taxon>
    </lineage>
</organism>
<dbReference type="RefSeq" id="WP_166857891.1">
    <property type="nucleotide sequence ID" value="NZ_CP063989.1"/>
</dbReference>
<dbReference type="AlphaFoldDB" id="A0A7T0PW09"/>
<proteinExistence type="predicted"/>